<evidence type="ECO:0000313" key="3">
    <source>
        <dbReference type="EMBL" id="KAJ3575620.1"/>
    </source>
</evidence>
<evidence type="ECO:0000256" key="2">
    <source>
        <dbReference type="ARBA" id="ARBA00022679"/>
    </source>
</evidence>
<dbReference type="InterPro" id="IPR007213">
    <property type="entry name" value="Ppm1/Ppm2/Tcmp"/>
</dbReference>
<gene>
    <name evidence="3" type="ORF">NPX13_g3967</name>
</gene>
<dbReference type="InterPro" id="IPR029063">
    <property type="entry name" value="SAM-dependent_MTases_sf"/>
</dbReference>
<keyword evidence="4" id="KW-1185">Reference proteome</keyword>
<dbReference type="InterPro" id="IPR016874">
    <property type="entry name" value="TcmP-like"/>
</dbReference>
<dbReference type="SUPFAM" id="SSF53335">
    <property type="entry name" value="S-adenosyl-L-methionine-dependent methyltransferases"/>
    <property type="match status" value="1"/>
</dbReference>
<dbReference type="Pfam" id="PF04072">
    <property type="entry name" value="LCM"/>
    <property type="match status" value="1"/>
</dbReference>
<dbReference type="Proteomes" id="UP001148614">
    <property type="component" value="Unassembled WGS sequence"/>
</dbReference>
<dbReference type="PIRSF" id="PIRSF028177">
    <property type="entry name" value="Polyketide_synth_Omtfrase_TcmP"/>
    <property type="match status" value="1"/>
</dbReference>
<dbReference type="GO" id="GO:0008168">
    <property type="term" value="F:methyltransferase activity"/>
    <property type="evidence" value="ECO:0007669"/>
    <property type="project" value="UniProtKB-KW"/>
</dbReference>
<dbReference type="VEuPathDB" id="FungiDB:F4678DRAFT_419362"/>
<comment type="caution">
    <text evidence="3">The sequence shown here is derived from an EMBL/GenBank/DDBJ whole genome shotgun (WGS) entry which is preliminary data.</text>
</comment>
<dbReference type="PANTHER" id="PTHR43619:SF2">
    <property type="entry name" value="S-ADENOSYL-L-METHIONINE-DEPENDENT METHYLTRANSFERASES SUPERFAMILY PROTEIN"/>
    <property type="match status" value="1"/>
</dbReference>
<name>A0A9W8NHQ2_9PEZI</name>
<keyword evidence="2" id="KW-0808">Transferase</keyword>
<evidence type="ECO:0000313" key="4">
    <source>
        <dbReference type="Proteomes" id="UP001148614"/>
    </source>
</evidence>
<sequence>MSTTTDASLSSTMPPPVDGQLGMQALSERTKVNLTGVTETLLIPLLGRAADSVTERPILGDPYAKGVIEKLDYDFTKLPMPASHAGAVALRTRFYDRWTSAFLAAHPHATVLHLACGLDSRNQRVEWGPTVRWIDLDLPEVVELRRQVLPVSLPGRDYQLVAADITEDAWLKEIPTDRPVLVVMEGLLSYLLPKDATGLLRRLVETFKEGEMHFDSMNAKVLSAGNKQTKVAVSQTGAKFQWAVDDLKDIEQIHPRLRLLEAVRYVEAPGVEELPVMTRIAYYMLTWVPSFRDGVRFVRFGFSDDAPKVGSG</sequence>
<accession>A0A9W8NHQ2</accession>
<dbReference type="AlphaFoldDB" id="A0A9W8NHQ2"/>
<proteinExistence type="predicted"/>
<protein>
    <submittedName>
        <fullName evidence="3">Uncharacterized protein</fullName>
    </submittedName>
</protein>
<dbReference type="EMBL" id="JANPWZ010000528">
    <property type="protein sequence ID" value="KAJ3575620.1"/>
    <property type="molecule type" value="Genomic_DNA"/>
</dbReference>
<dbReference type="PANTHER" id="PTHR43619">
    <property type="entry name" value="S-ADENOSYL-L-METHIONINE-DEPENDENT METHYLTRANSFERASE YKTD-RELATED"/>
    <property type="match status" value="1"/>
</dbReference>
<dbReference type="GO" id="GO:0032259">
    <property type="term" value="P:methylation"/>
    <property type="evidence" value="ECO:0007669"/>
    <property type="project" value="UniProtKB-KW"/>
</dbReference>
<keyword evidence="1" id="KW-0489">Methyltransferase</keyword>
<evidence type="ECO:0000256" key="1">
    <source>
        <dbReference type="ARBA" id="ARBA00022603"/>
    </source>
</evidence>
<organism evidence="3 4">
    <name type="scientific">Xylaria arbuscula</name>
    <dbReference type="NCBI Taxonomy" id="114810"/>
    <lineage>
        <taxon>Eukaryota</taxon>
        <taxon>Fungi</taxon>
        <taxon>Dikarya</taxon>
        <taxon>Ascomycota</taxon>
        <taxon>Pezizomycotina</taxon>
        <taxon>Sordariomycetes</taxon>
        <taxon>Xylariomycetidae</taxon>
        <taxon>Xylariales</taxon>
        <taxon>Xylariaceae</taxon>
        <taxon>Xylaria</taxon>
    </lineage>
</organism>
<dbReference type="Gene3D" id="3.40.50.150">
    <property type="entry name" value="Vaccinia Virus protein VP39"/>
    <property type="match status" value="1"/>
</dbReference>
<reference evidence="3" key="1">
    <citation type="submission" date="2022-07" db="EMBL/GenBank/DDBJ databases">
        <title>Genome Sequence of Xylaria arbuscula.</title>
        <authorList>
            <person name="Buettner E."/>
        </authorList>
    </citation>
    <scope>NUCLEOTIDE SEQUENCE</scope>
    <source>
        <strain evidence="3">VT107</strain>
    </source>
</reference>